<organism evidence="1 2">
    <name type="scientific">Natronoarchaeum mannanilyticum</name>
    <dbReference type="NCBI Taxonomy" id="926360"/>
    <lineage>
        <taxon>Archaea</taxon>
        <taxon>Methanobacteriati</taxon>
        <taxon>Methanobacteriota</taxon>
        <taxon>Stenosarchaea group</taxon>
        <taxon>Halobacteria</taxon>
        <taxon>Halobacteriales</taxon>
        <taxon>Natronoarchaeaceae</taxon>
    </lineage>
</organism>
<comment type="caution">
    <text evidence="1">The sequence shown here is derived from an EMBL/GenBank/DDBJ whole genome shotgun (WGS) entry which is preliminary data.</text>
</comment>
<accession>A0AAV3T824</accession>
<proteinExistence type="predicted"/>
<dbReference type="RefSeq" id="WP_343772791.1">
    <property type="nucleotide sequence ID" value="NZ_BAAADV010000001.1"/>
</dbReference>
<dbReference type="Proteomes" id="UP001500420">
    <property type="component" value="Unassembled WGS sequence"/>
</dbReference>
<gene>
    <name evidence="1" type="ORF">GCM10009020_09940</name>
</gene>
<name>A0AAV3T824_9EURY</name>
<sequence length="105" mass="11590">MSQRAPAPTGRCTLGRPLPVSLDTANPMSWRLGERNTDDAATLGEWEHASGRVVTIFEATPDTAILRCKTPAGRERYYGIARIDLEREIEAFERSDGWRGSADGL</sequence>
<keyword evidence="2" id="KW-1185">Reference proteome</keyword>
<protein>
    <submittedName>
        <fullName evidence="1">Uncharacterized protein</fullName>
    </submittedName>
</protein>
<dbReference type="EMBL" id="BAAADV010000001">
    <property type="protein sequence ID" value="GAA0666650.1"/>
    <property type="molecule type" value="Genomic_DNA"/>
</dbReference>
<evidence type="ECO:0000313" key="2">
    <source>
        <dbReference type="Proteomes" id="UP001500420"/>
    </source>
</evidence>
<dbReference type="AlphaFoldDB" id="A0AAV3T824"/>
<evidence type="ECO:0000313" key="1">
    <source>
        <dbReference type="EMBL" id="GAA0666650.1"/>
    </source>
</evidence>
<reference evidence="1 2" key="1">
    <citation type="journal article" date="2019" name="Int. J. Syst. Evol. Microbiol.">
        <title>The Global Catalogue of Microorganisms (GCM) 10K type strain sequencing project: providing services to taxonomists for standard genome sequencing and annotation.</title>
        <authorList>
            <consortium name="The Broad Institute Genomics Platform"/>
            <consortium name="The Broad Institute Genome Sequencing Center for Infectious Disease"/>
            <person name="Wu L."/>
            <person name="Ma J."/>
        </authorList>
    </citation>
    <scope>NUCLEOTIDE SEQUENCE [LARGE SCALE GENOMIC DNA]</scope>
    <source>
        <strain evidence="1 2">JCM 16328</strain>
    </source>
</reference>